<proteinExistence type="predicted"/>
<dbReference type="Proteomes" id="UP001484239">
    <property type="component" value="Unassembled WGS sequence"/>
</dbReference>
<accession>A0ABU9EDF0</accession>
<organism evidence="1 2">
    <name type="scientific">Gaopeijia maritima</name>
    <dbReference type="NCBI Taxonomy" id="3119007"/>
    <lineage>
        <taxon>Bacteria</taxon>
        <taxon>Pseudomonadati</taxon>
        <taxon>Gemmatimonadota</taxon>
        <taxon>Longimicrobiia</taxon>
        <taxon>Gaopeijiales</taxon>
        <taxon>Gaopeijiaceae</taxon>
        <taxon>Gaopeijia</taxon>
    </lineage>
</organism>
<keyword evidence="2" id="KW-1185">Reference proteome</keyword>
<name>A0ABU9EDF0_9BACT</name>
<sequence length="63" mass="7104">MPLPKTELDVLRAMTPARRLEVMHSLIVQAWSLKEAMIRTHRPDLSRAEVTRLAREAVAGGRA</sequence>
<dbReference type="RefSeq" id="WP_405280855.1">
    <property type="nucleotide sequence ID" value="NZ_JBBHLI010000008.1"/>
</dbReference>
<comment type="caution">
    <text evidence="1">The sequence shown here is derived from an EMBL/GenBank/DDBJ whole genome shotgun (WGS) entry which is preliminary data.</text>
</comment>
<evidence type="ECO:0000313" key="1">
    <source>
        <dbReference type="EMBL" id="MEK9501940.1"/>
    </source>
</evidence>
<dbReference type="EMBL" id="JBBHLI010000008">
    <property type="protein sequence ID" value="MEK9501940.1"/>
    <property type="molecule type" value="Genomic_DNA"/>
</dbReference>
<gene>
    <name evidence="1" type="ORF">WI372_13185</name>
</gene>
<reference evidence="1 2" key="1">
    <citation type="submission" date="2024-02" db="EMBL/GenBank/DDBJ databases">
        <title>A novel Gemmatimonadota bacterium.</title>
        <authorList>
            <person name="Du Z.-J."/>
            <person name="Ye Y.-Q."/>
        </authorList>
    </citation>
    <scope>NUCLEOTIDE SEQUENCE [LARGE SCALE GENOMIC DNA]</scope>
    <source>
        <strain evidence="1 2">DH-20</strain>
    </source>
</reference>
<evidence type="ECO:0000313" key="2">
    <source>
        <dbReference type="Proteomes" id="UP001484239"/>
    </source>
</evidence>
<protein>
    <submittedName>
        <fullName evidence="1">Uncharacterized protein</fullName>
    </submittedName>
</protein>